<organism evidence="9 10">
    <name type="scientific">Streptomyces taklimakanensis</name>
    <dbReference type="NCBI Taxonomy" id="2569853"/>
    <lineage>
        <taxon>Bacteria</taxon>
        <taxon>Bacillati</taxon>
        <taxon>Actinomycetota</taxon>
        <taxon>Actinomycetes</taxon>
        <taxon>Kitasatosporales</taxon>
        <taxon>Streptomycetaceae</taxon>
        <taxon>Streptomyces</taxon>
    </lineage>
</organism>
<dbReference type="OrthoDB" id="3556991at2"/>
<dbReference type="EMBL" id="WIXO01000001">
    <property type="protein sequence ID" value="MTE21787.1"/>
    <property type="molecule type" value="Genomic_DNA"/>
</dbReference>
<dbReference type="PANTHER" id="PTHR34584:SF1">
    <property type="entry name" value="NA(+)_H(+) ANTIPORTER SUBUNIT E1"/>
    <property type="match status" value="1"/>
</dbReference>
<evidence type="ECO:0000256" key="4">
    <source>
        <dbReference type="ARBA" id="ARBA00022692"/>
    </source>
</evidence>
<gene>
    <name evidence="9" type="ORF">F0L17_22250</name>
</gene>
<sequence length="206" mass="22092">MTPTDTSAHRAPAGGLLRQTARRWPVLLWLWLLWIVLWGSVGPVVLLAGAVVAVSVTVLFPLPPITHRVAAHPVGVAVMAGHLLADLVVSALTVAREALLRGPRARAAVLEQRLDVDTDLLITATAHMTTLTPGTLVLEIDRGRRRFYVHALPVRDVAEAGKRRREVAGAERRVARALGTAGVRQRLLGRGPGGPEGSGEGEGRRR</sequence>
<dbReference type="Proteomes" id="UP000473014">
    <property type="component" value="Unassembled WGS sequence"/>
</dbReference>
<feature type="transmembrane region" description="Helical" evidence="8">
    <location>
        <begin position="26"/>
        <end position="54"/>
    </location>
</feature>
<evidence type="ECO:0000256" key="5">
    <source>
        <dbReference type="ARBA" id="ARBA00022989"/>
    </source>
</evidence>
<comment type="subcellular location">
    <subcellularLocation>
        <location evidence="1">Cell membrane</location>
        <topology evidence="1">Multi-pass membrane protein</topology>
    </subcellularLocation>
</comment>
<dbReference type="GO" id="GO:0008324">
    <property type="term" value="F:monoatomic cation transmembrane transporter activity"/>
    <property type="evidence" value="ECO:0007669"/>
    <property type="project" value="InterPro"/>
</dbReference>
<dbReference type="NCBIfam" id="NF006521">
    <property type="entry name" value="PRK08965.1-5"/>
    <property type="match status" value="1"/>
</dbReference>
<dbReference type="Pfam" id="PF01899">
    <property type="entry name" value="MNHE"/>
    <property type="match status" value="1"/>
</dbReference>
<feature type="region of interest" description="Disordered" evidence="7">
    <location>
        <begin position="182"/>
        <end position="206"/>
    </location>
</feature>
<keyword evidence="3" id="KW-1003">Cell membrane</keyword>
<evidence type="ECO:0000256" key="1">
    <source>
        <dbReference type="ARBA" id="ARBA00004651"/>
    </source>
</evidence>
<dbReference type="GO" id="GO:0005886">
    <property type="term" value="C:plasma membrane"/>
    <property type="evidence" value="ECO:0007669"/>
    <property type="project" value="UniProtKB-SubCell"/>
</dbReference>
<feature type="transmembrane region" description="Helical" evidence="8">
    <location>
        <begin position="74"/>
        <end position="95"/>
    </location>
</feature>
<comment type="caution">
    <text evidence="9">The sequence shown here is derived from an EMBL/GenBank/DDBJ whole genome shotgun (WGS) entry which is preliminary data.</text>
</comment>
<feature type="compositionally biased region" description="Gly residues" evidence="7">
    <location>
        <begin position="190"/>
        <end position="200"/>
    </location>
</feature>
<evidence type="ECO:0000256" key="8">
    <source>
        <dbReference type="SAM" id="Phobius"/>
    </source>
</evidence>
<evidence type="ECO:0000313" key="10">
    <source>
        <dbReference type="Proteomes" id="UP000473014"/>
    </source>
</evidence>
<evidence type="ECO:0000256" key="3">
    <source>
        <dbReference type="ARBA" id="ARBA00022475"/>
    </source>
</evidence>
<keyword evidence="6 8" id="KW-0472">Membrane</keyword>
<reference evidence="9 10" key="1">
    <citation type="submission" date="2019-11" db="EMBL/GenBank/DDBJ databases">
        <authorList>
            <person name="Yuan L."/>
        </authorList>
    </citation>
    <scope>NUCLEOTIDE SEQUENCE [LARGE SCALE GENOMIC DNA]</scope>
    <source>
        <strain evidence="9 10">TRM43335</strain>
    </source>
</reference>
<evidence type="ECO:0000256" key="2">
    <source>
        <dbReference type="ARBA" id="ARBA00006228"/>
    </source>
</evidence>
<proteinExistence type="inferred from homology"/>
<keyword evidence="10" id="KW-1185">Reference proteome</keyword>
<dbReference type="PANTHER" id="PTHR34584">
    <property type="entry name" value="NA(+)/H(+) ANTIPORTER SUBUNIT E1"/>
    <property type="match status" value="1"/>
</dbReference>
<accession>A0A6G2BHM4</accession>
<keyword evidence="5 8" id="KW-1133">Transmembrane helix</keyword>
<evidence type="ECO:0000256" key="7">
    <source>
        <dbReference type="SAM" id="MobiDB-lite"/>
    </source>
</evidence>
<keyword evidence="4 8" id="KW-0812">Transmembrane</keyword>
<name>A0A6G2BHM4_9ACTN</name>
<comment type="similarity">
    <text evidence="2">Belongs to the CPA3 antiporters (TC 2.A.63) subunit E family.</text>
</comment>
<protein>
    <submittedName>
        <fullName evidence="9">Na+/H+ antiporter subunit E</fullName>
    </submittedName>
</protein>
<evidence type="ECO:0000313" key="9">
    <source>
        <dbReference type="EMBL" id="MTE21787.1"/>
    </source>
</evidence>
<dbReference type="AlphaFoldDB" id="A0A6G2BHM4"/>
<dbReference type="RefSeq" id="WP_155072450.1">
    <property type="nucleotide sequence ID" value="NZ_WIXO01000001.1"/>
</dbReference>
<evidence type="ECO:0000256" key="6">
    <source>
        <dbReference type="ARBA" id="ARBA00023136"/>
    </source>
</evidence>
<dbReference type="InterPro" id="IPR002758">
    <property type="entry name" value="Cation_antiport_E"/>
</dbReference>